<gene>
    <name evidence="4" type="ORF">PV11_09749</name>
</gene>
<dbReference type="EMBL" id="KN846954">
    <property type="protein sequence ID" value="KIV77977.1"/>
    <property type="molecule type" value="Genomic_DNA"/>
</dbReference>
<comment type="similarity">
    <text evidence="1">Belongs to the ATP-dependent AMP-binding enzyme family.</text>
</comment>
<evidence type="ECO:0000313" key="5">
    <source>
        <dbReference type="Proteomes" id="UP000053599"/>
    </source>
</evidence>
<reference evidence="4 5" key="1">
    <citation type="submission" date="2015-01" db="EMBL/GenBank/DDBJ databases">
        <title>The Genome Sequence of Exophiala sideris CBS121828.</title>
        <authorList>
            <consortium name="The Broad Institute Genomics Platform"/>
            <person name="Cuomo C."/>
            <person name="de Hoog S."/>
            <person name="Gorbushina A."/>
            <person name="Stielow B."/>
            <person name="Teixiera M."/>
            <person name="Abouelleil A."/>
            <person name="Chapman S.B."/>
            <person name="Priest M."/>
            <person name="Young S.K."/>
            <person name="Wortman J."/>
            <person name="Nusbaum C."/>
            <person name="Birren B."/>
        </authorList>
    </citation>
    <scope>NUCLEOTIDE SEQUENCE [LARGE SCALE GENOMIC DNA]</scope>
    <source>
        <strain evidence="4 5">CBS 121828</strain>
    </source>
</reference>
<evidence type="ECO:0000259" key="3">
    <source>
        <dbReference type="Pfam" id="PF16177"/>
    </source>
</evidence>
<protein>
    <submittedName>
        <fullName evidence="4">Acetoacetate-CoA ligase</fullName>
    </submittedName>
</protein>
<organism evidence="4 5">
    <name type="scientific">Exophiala sideris</name>
    <dbReference type="NCBI Taxonomy" id="1016849"/>
    <lineage>
        <taxon>Eukaryota</taxon>
        <taxon>Fungi</taxon>
        <taxon>Dikarya</taxon>
        <taxon>Ascomycota</taxon>
        <taxon>Pezizomycotina</taxon>
        <taxon>Eurotiomycetes</taxon>
        <taxon>Chaetothyriomycetidae</taxon>
        <taxon>Chaetothyriales</taxon>
        <taxon>Herpotrichiellaceae</taxon>
        <taxon>Exophiala</taxon>
    </lineage>
</organism>
<dbReference type="PROSITE" id="PS00455">
    <property type="entry name" value="AMP_BINDING"/>
    <property type="match status" value="1"/>
</dbReference>
<dbReference type="HOGENOM" id="CLU_000022_3_3_1"/>
<proteinExistence type="inferred from homology"/>
<dbReference type="InterPro" id="IPR045851">
    <property type="entry name" value="AMP-bd_C_sf"/>
</dbReference>
<dbReference type="PANTHER" id="PTHR42921:SF4">
    <property type="entry name" value="ACETOACETYL-COA SYNTHASE (AFU_ORTHOLOGUE AFUA_8G04770)"/>
    <property type="match status" value="1"/>
</dbReference>
<evidence type="ECO:0000313" key="4">
    <source>
        <dbReference type="EMBL" id="KIV77977.1"/>
    </source>
</evidence>
<feature type="domain" description="AMP-dependent synthetase/ligase" evidence="2">
    <location>
        <begin position="114"/>
        <end position="465"/>
    </location>
</feature>
<dbReference type="Pfam" id="PF00501">
    <property type="entry name" value="AMP-binding"/>
    <property type="match status" value="1"/>
</dbReference>
<dbReference type="PANTHER" id="PTHR42921">
    <property type="entry name" value="ACETOACETYL-COA SYNTHETASE"/>
    <property type="match status" value="1"/>
</dbReference>
<dbReference type="Proteomes" id="UP000053599">
    <property type="component" value="Unassembled WGS sequence"/>
</dbReference>
<dbReference type="AlphaFoldDB" id="A0A0D1Y572"/>
<dbReference type="NCBIfam" id="TIGR01217">
    <property type="entry name" value="ac_ac_CoA_syn"/>
    <property type="match status" value="1"/>
</dbReference>
<dbReference type="SUPFAM" id="SSF56801">
    <property type="entry name" value="Acetyl-CoA synthetase-like"/>
    <property type="match status" value="1"/>
</dbReference>
<accession>A0A0D1Y572</accession>
<dbReference type="Gene3D" id="3.30.300.30">
    <property type="match status" value="1"/>
</dbReference>
<evidence type="ECO:0000256" key="1">
    <source>
        <dbReference type="ARBA" id="ARBA00006432"/>
    </source>
</evidence>
<dbReference type="InterPro" id="IPR020845">
    <property type="entry name" value="AMP-binding_CS"/>
</dbReference>
<dbReference type="InterPro" id="IPR005914">
    <property type="entry name" value="Acac_CoA_synth"/>
</dbReference>
<evidence type="ECO:0000259" key="2">
    <source>
        <dbReference type="Pfam" id="PF00501"/>
    </source>
</evidence>
<sequence length="666" mass="74053">MALEVVYQPPTGIRTRLDDYREHVNKHYGLALRDYNELQAFSIERTNDFWMSIWKYLPVKASIQPTRAIDESLTIDQFPEFFEGARLNYAENMLAKNDNSIALKCISEESLIPHEVTWIQLRHMVQQLADAMRSSHVSKGDVVCVIGGSTVLSLALLLATASVGATFSSFATDAGERVLLDRMGQLHPKLVFSDSTYGYNGKRHDISQRISKVYSLIDKAPGHSLVCTSEVTPEGWISLEAFHRRGKGRPLEFEQLPFSHPLFVGFSSGTTGTPKGIVHCHGGVVINGMKEAFLHRDFGSPKDIYYHYSGIGWVLWNIMIGALMAGTTLVLYDGSPFYPSPQRCLDAVLEAGTTAFGAGPRYFSELQKANVNPRRTANKVKMILSSGAILTESQSKWLASAFGPVCQISFSGGTELCGNFTDGTLNLPAYAGEMTCKALGMDIDIFDSEGKPLPPGQSGELVCKKAFPNMPCAFWNDPDRKRYYDTYFSTFPKVWRHGDFIRQNAQTKTLVILGRSDGVLNPSGIRFGTAEIYSIVERNFAGQIQDSICVSQQRPKDEVERVFLFVRLKEGDRLSPSLDIAIRDQIAKDLSRRHVPQYIVAMQELPYNVNGKKLEIPLKGVLSSGKEYLAQSRSPAEEKAVLESYLPYHEVEKLLGEGTGPVKAKL</sequence>
<dbReference type="STRING" id="1016849.A0A0D1Y572"/>
<dbReference type="InterPro" id="IPR042099">
    <property type="entry name" value="ANL_N_sf"/>
</dbReference>
<dbReference type="Gene3D" id="3.40.50.12780">
    <property type="entry name" value="N-terminal domain of ligase-like"/>
    <property type="match status" value="1"/>
</dbReference>
<dbReference type="InterPro" id="IPR032387">
    <property type="entry name" value="ACAS_N"/>
</dbReference>
<name>A0A0D1Y572_9EURO</name>
<keyword evidence="4" id="KW-0436">Ligase</keyword>
<dbReference type="GO" id="GO:0030729">
    <property type="term" value="F:acetoacetate-CoA ligase activity"/>
    <property type="evidence" value="ECO:0007669"/>
    <property type="project" value="InterPro"/>
</dbReference>
<feature type="domain" description="Acetyl-coenzyme A synthetase N-terminal" evidence="3">
    <location>
        <begin position="35"/>
        <end position="92"/>
    </location>
</feature>
<dbReference type="Pfam" id="PF16177">
    <property type="entry name" value="ACAS_N"/>
    <property type="match status" value="1"/>
</dbReference>
<dbReference type="GO" id="GO:0006629">
    <property type="term" value="P:lipid metabolic process"/>
    <property type="evidence" value="ECO:0007669"/>
    <property type="project" value="InterPro"/>
</dbReference>
<dbReference type="OrthoDB" id="10253869at2759"/>
<dbReference type="InterPro" id="IPR000873">
    <property type="entry name" value="AMP-dep_synth/lig_dom"/>
</dbReference>